<dbReference type="GeneID" id="68107775"/>
<protein>
    <submittedName>
        <fullName evidence="2">Uncharacterized protein</fullName>
    </submittedName>
</protein>
<dbReference type="VEuPathDB" id="AmoebaDB:NfTy_002010"/>
<organism evidence="2 3">
    <name type="scientific">Naegleria fowleri</name>
    <name type="common">Brain eating amoeba</name>
    <dbReference type="NCBI Taxonomy" id="5763"/>
    <lineage>
        <taxon>Eukaryota</taxon>
        <taxon>Discoba</taxon>
        <taxon>Heterolobosea</taxon>
        <taxon>Tetramitia</taxon>
        <taxon>Eutetramitia</taxon>
        <taxon>Vahlkampfiidae</taxon>
        <taxon>Naegleria</taxon>
    </lineage>
</organism>
<accession>A0A6A5CH95</accession>
<dbReference type="InterPro" id="IPR046740">
    <property type="entry name" value="DUF6790"/>
</dbReference>
<feature type="transmembrane region" description="Helical" evidence="1">
    <location>
        <begin position="93"/>
        <end position="113"/>
    </location>
</feature>
<sequence>MKPIFIAVTFIAACLHYLMFRPFSFMTAFKLYFFVIHIGVVSMVRGVKLIFGQKKKIQTPDESKFQKQVGCAHFALGGLGLYCLLMGNTFEYLVSIAILTMIFHVGCGILEMMDTFSQKTNKPNHQDGDWLMKSLYNSVFIPIITVIMVFTTPYGAIEHAPPHTADVNA</sequence>
<dbReference type="OrthoDB" id="10295487at2759"/>
<evidence type="ECO:0000256" key="1">
    <source>
        <dbReference type="SAM" id="Phobius"/>
    </source>
</evidence>
<comment type="caution">
    <text evidence="2">The sequence shown here is derived from an EMBL/GenBank/DDBJ whole genome shotgun (WGS) entry which is preliminary data.</text>
</comment>
<gene>
    <name evidence="2" type="ORF">FDP41_000557</name>
</gene>
<feature type="transmembrane region" description="Helical" evidence="1">
    <location>
        <begin position="71"/>
        <end position="87"/>
    </location>
</feature>
<feature type="transmembrane region" description="Helical" evidence="1">
    <location>
        <begin position="30"/>
        <end position="51"/>
    </location>
</feature>
<dbReference type="VEuPathDB" id="AmoebaDB:FDP41_000557"/>
<keyword evidence="3" id="KW-1185">Reference proteome</keyword>
<feature type="transmembrane region" description="Helical" evidence="1">
    <location>
        <begin position="134"/>
        <end position="157"/>
    </location>
</feature>
<dbReference type="Proteomes" id="UP000444721">
    <property type="component" value="Unassembled WGS sequence"/>
</dbReference>
<keyword evidence="1" id="KW-0472">Membrane</keyword>
<keyword evidence="1" id="KW-0812">Transmembrane</keyword>
<reference evidence="2 3" key="1">
    <citation type="journal article" date="2019" name="Sci. Rep.">
        <title>Nanopore sequencing improves the draft genome of the human pathogenic amoeba Naegleria fowleri.</title>
        <authorList>
            <person name="Liechti N."/>
            <person name="Schurch N."/>
            <person name="Bruggmann R."/>
            <person name="Wittwer M."/>
        </authorList>
    </citation>
    <scope>NUCLEOTIDE SEQUENCE [LARGE SCALE GENOMIC DNA]</scope>
    <source>
        <strain evidence="2 3">ATCC 30894</strain>
    </source>
</reference>
<dbReference type="AlphaFoldDB" id="A0A6A5CH95"/>
<dbReference type="EMBL" id="VFQX01000002">
    <property type="protein sequence ID" value="KAF0984658.1"/>
    <property type="molecule type" value="Genomic_DNA"/>
</dbReference>
<proteinExistence type="predicted"/>
<evidence type="ECO:0000313" key="2">
    <source>
        <dbReference type="EMBL" id="KAF0984658.1"/>
    </source>
</evidence>
<dbReference type="RefSeq" id="XP_044569371.1">
    <property type="nucleotide sequence ID" value="XM_044709108.1"/>
</dbReference>
<name>A0A6A5CH95_NAEFO</name>
<evidence type="ECO:0000313" key="3">
    <source>
        <dbReference type="Proteomes" id="UP000444721"/>
    </source>
</evidence>
<keyword evidence="1" id="KW-1133">Transmembrane helix</keyword>
<dbReference type="Pfam" id="PF20589">
    <property type="entry name" value="DUF6790"/>
    <property type="match status" value="1"/>
</dbReference>